<dbReference type="InterPro" id="IPR002941">
    <property type="entry name" value="DNA_methylase_N4/N6"/>
</dbReference>
<evidence type="ECO:0000256" key="1">
    <source>
        <dbReference type="ARBA" id="ARBA00006594"/>
    </source>
</evidence>
<evidence type="ECO:0000256" key="3">
    <source>
        <dbReference type="ARBA" id="ARBA00022679"/>
    </source>
</evidence>
<dbReference type="GO" id="GO:0005737">
    <property type="term" value="C:cytoplasm"/>
    <property type="evidence" value="ECO:0007669"/>
    <property type="project" value="TreeGrafter"/>
</dbReference>
<sequence length="254" mass="27402">MGVNVTPHYSSEHARLYCGDALGVLCEMETGSVDAVIADPPYSSGGMVRGDRTASVHTKYVQSDSITGTALPAFVGDTRDQRGYAYWSTLWLTQAMRITQPGGVVAVFTDWRQLPTVTDAVQAAGLVWRGVVAWCKPNGRRVQGRFANNNEYLVWGTHGPRPLNALPYTLNGHYVINTPRSRVHITQKPIELLRDLVRIAPPGGTVLDPFAGSGSTGVAALAEGRRFVGIEIDPYFAAITADQLAAAEHEQPAA</sequence>
<comment type="caution">
    <text evidence="7">The sequence shown here is derived from an EMBL/GenBank/DDBJ whole genome shotgun (WGS) entry which is preliminary data.</text>
</comment>
<dbReference type="PRINTS" id="PR00508">
    <property type="entry name" value="S21N4MTFRASE"/>
</dbReference>
<dbReference type="GO" id="GO:0009007">
    <property type="term" value="F:site-specific DNA-methyltransferase (adenine-specific) activity"/>
    <property type="evidence" value="ECO:0007669"/>
    <property type="project" value="TreeGrafter"/>
</dbReference>
<keyword evidence="2 7" id="KW-0489">Methyltransferase</keyword>
<dbReference type="Gene3D" id="3.40.50.150">
    <property type="entry name" value="Vaccinia Virus protein VP39"/>
    <property type="match status" value="1"/>
</dbReference>
<evidence type="ECO:0000256" key="4">
    <source>
        <dbReference type="RuleBase" id="RU362026"/>
    </source>
</evidence>
<dbReference type="InterPro" id="IPR029063">
    <property type="entry name" value="SAM-dependent_MTases_sf"/>
</dbReference>
<reference evidence="6 9" key="2">
    <citation type="submission" date="2021-01" db="EMBL/GenBank/DDBJ databases">
        <title>Whole genome shotgun sequence of Actinoplanes lobatus NBRC 12513.</title>
        <authorList>
            <person name="Komaki H."/>
            <person name="Tamura T."/>
        </authorList>
    </citation>
    <scope>NUCLEOTIDE SEQUENCE [LARGE SCALE GENOMIC DNA]</scope>
    <source>
        <strain evidence="6 9">NBRC 12513</strain>
    </source>
</reference>
<dbReference type="Proteomes" id="UP000590511">
    <property type="component" value="Unassembled WGS sequence"/>
</dbReference>
<gene>
    <name evidence="6" type="ORF">Alo02nite_80610</name>
    <name evidence="7" type="ORF">BJ964_001924</name>
</gene>
<dbReference type="GO" id="GO:0032259">
    <property type="term" value="P:methylation"/>
    <property type="evidence" value="ECO:0007669"/>
    <property type="project" value="UniProtKB-KW"/>
</dbReference>
<dbReference type="GO" id="GO:0008170">
    <property type="term" value="F:N-methyltransferase activity"/>
    <property type="evidence" value="ECO:0007669"/>
    <property type="project" value="InterPro"/>
</dbReference>
<dbReference type="PANTHER" id="PTHR13370:SF3">
    <property type="entry name" value="TRNA (GUANINE(10)-N2)-METHYLTRANSFERASE HOMOLOG"/>
    <property type="match status" value="1"/>
</dbReference>
<dbReference type="AlphaFoldDB" id="A0A7W7HC22"/>
<dbReference type="Pfam" id="PF01555">
    <property type="entry name" value="N6_N4_Mtase"/>
    <property type="match status" value="2"/>
</dbReference>
<evidence type="ECO:0000256" key="2">
    <source>
        <dbReference type="ARBA" id="ARBA00022603"/>
    </source>
</evidence>
<protein>
    <recommendedName>
        <fullName evidence="4">Methyltransferase</fullName>
        <ecNumber evidence="4">2.1.1.-</ecNumber>
    </recommendedName>
</protein>
<dbReference type="PROSITE" id="PS00092">
    <property type="entry name" value="N6_MTASE"/>
    <property type="match status" value="1"/>
</dbReference>
<dbReference type="EMBL" id="BOMP01000156">
    <property type="protein sequence ID" value="GIE45163.1"/>
    <property type="molecule type" value="Genomic_DNA"/>
</dbReference>
<evidence type="ECO:0000313" key="6">
    <source>
        <dbReference type="EMBL" id="GIE45163.1"/>
    </source>
</evidence>
<dbReference type="SUPFAM" id="SSF53335">
    <property type="entry name" value="S-adenosyl-L-methionine-dependent methyltransferases"/>
    <property type="match status" value="1"/>
</dbReference>
<dbReference type="InterPro" id="IPR001091">
    <property type="entry name" value="RM_Methyltransferase"/>
</dbReference>
<evidence type="ECO:0000313" key="8">
    <source>
        <dbReference type="Proteomes" id="UP000590511"/>
    </source>
</evidence>
<dbReference type="InterPro" id="IPR002052">
    <property type="entry name" value="DNA_methylase_N6_adenine_CS"/>
</dbReference>
<dbReference type="RefSeq" id="WP_188120362.1">
    <property type="nucleotide sequence ID" value="NZ_BOMP01000156.1"/>
</dbReference>
<dbReference type="PANTHER" id="PTHR13370">
    <property type="entry name" value="RNA METHYLASE-RELATED"/>
    <property type="match status" value="1"/>
</dbReference>
<proteinExistence type="inferred from homology"/>
<accession>A0A7W7HC22</accession>
<name>A0A7W7HC22_9ACTN</name>
<keyword evidence="3 7" id="KW-0808">Transferase</keyword>
<dbReference type="EMBL" id="JACHNC010000001">
    <property type="protein sequence ID" value="MBB4747763.1"/>
    <property type="molecule type" value="Genomic_DNA"/>
</dbReference>
<reference evidence="7 8" key="1">
    <citation type="submission" date="2020-08" db="EMBL/GenBank/DDBJ databases">
        <title>Sequencing the genomes of 1000 actinobacteria strains.</title>
        <authorList>
            <person name="Klenk H.-P."/>
        </authorList>
    </citation>
    <scope>NUCLEOTIDE SEQUENCE [LARGE SCALE GENOMIC DNA]</scope>
    <source>
        <strain evidence="7 8">DSM 43150</strain>
    </source>
</reference>
<evidence type="ECO:0000313" key="9">
    <source>
        <dbReference type="Proteomes" id="UP000631312"/>
    </source>
</evidence>
<evidence type="ECO:0000313" key="7">
    <source>
        <dbReference type="EMBL" id="MBB4747763.1"/>
    </source>
</evidence>
<comment type="similarity">
    <text evidence="1 4">Belongs to the N(4)/N(6)-methyltransferase family.</text>
</comment>
<evidence type="ECO:0000259" key="5">
    <source>
        <dbReference type="Pfam" id="PF01555"/>
    </source>
</evidence>
<feature type="domain" description="DNA methylase N-4/N-6" evidence="5">
    <location>
        <begin position="182"/>
        <end position="240"/>
    </location>
</feature>
<feature type="domain" description="DNA methylase N-4/N-6" evidence="5">
    <location>
        <begin position="33"/>
        <end position="172"/>
    </location>
</feature>
<keyword evidence="9" id="KW-1185">Reference proteome</keyword>
<organism evidence="7 8">
    <name type="scientific">Actinoplanes lobatus</name>
    <dbReference type="NCBI Taxonomy" id="113568"/>
    <lineage>
        <taxon>Bacteria</taxon>
        <taxon>Bacillati</taxon>
        <taxon>Actinomycetota</taxon>
        <taxon>Actinomycetes</taxon>
        <taxon>Micromonosporales</taxon>
        <taxon>Micromonosporaceae</taxon>
        <taxon>Actinoplanes</taxon>
    </lineage>
</organism>
<dbReference type="GO" id="GO:0003677">
    <property type="term" value="F:DNA binding"/>
    <property type="evidence" value="ECO:0007669"/>
    <property type="project" value="InterPro"/>
</dbReference>
<dbReference type="Proteomes" id="UP000631312">
    <property type="component" value="Unassembled WGS sequence"/>
</dbReference>
<dbReference type="EC" id="2.1.1.-" evidence="4"/>